<evidence type="ECO:0000313" key="2">
    <source>
        <dbReference type="Proteomes" id="UP001162992"/>
    </source>
</evidence>
<dbReference type="EMBL" id="CM055098">
    <property type="protein sequence ID" value="KAJ7548575.1"/>
    <property type="molecule type" value="Genomic_DNA"/>
</dbReference>
<accession>A0ACC2D2X6</accession>
<protein>
    <submittedName>
        <fullName evidence="1">Uncharacterized protein</fullName>
    </submittedName>
</protein>
<keyword evidence="2" id="KW-1185">Reference proteome</keyword>
<proteinExistence type="predicted"/>
<reference evidence="2" key="1">
    <citation type="journal article" date="2024" name="Proc. Natl. Acad. Sci. U.S.A.">
        <title>Extraordinary preservation of gene collinearity over three hundred million years revealed in homosporous lycophytes.</title>
        <authorList>
            <person name="Li C."/>
            <person name="Wickell D."/>
            <person name="Kuo L.Y."/>
            <person name="Chen X."/>
            <person name="Nie B."/>
            <person name="Liao X."/>
            <person name="Peng D."/>
            <person name="Ji J."/>
            <person name="Jenkins J."/>
            <person name="Williams M."/>
            <person name="Shu S."/>
            <person name="Plott C."/>
            <person name="Barry K."/>
            <person name="Rajasekar S."/>
            <person name="Grimwood J."/>
            <person name="Han X."/>
            <person name="Sun S."/>
            <person name="Hou Z."/>
            <person name="He W."/>
            <person name="Dai G."/>
            <person name="Sun C."/>
            <person name="Schmutz J."/>
            <person name="Leebens-Mack J.H."/>
            <person name="Li F.W."/>
            <person name="Wang L."/>
        </authorList>
    </citation>
    <scope>NUCLEOTIDE SEQUENCE [LARGE SCALE GENOMIC DNA]</scope>
    <source>
        <strain evidence="2">cv. PW_Plant_1</strain>
    </source>
</reference>
<organism evidence="1 2">
    <name type="scientific">Diphasiastrum complanatum</name>
    <name type="common">Issler's clubmoss</name>
    <name type="synonym">Lycopodium complanatum</name>
    <dbReference type="NCBI Taxonomy" id="34168"/>
    <lineage>
        <taxon>Eukaryota</taxon>
        <taxon>Viridiplantae</taxon>
        <taxon>Streptophyta</taxon>
        <taxon>Embryophyta</taxon>
        <taxon>Tracheophyta</taxon>
        <taxon>Lycopodiopsida</taxon>
        <taxon>Lycopodiales</taxon>
        <taxon>Lycopodiaceae</taxon>
        <taxon>Lycopodioideae</taxon>
        <taxon>Diphasiastrum</taxon>
    </lineage>
</organism>
<comment type="caution">
    <text evidence="1">The sequence shown here is derived from an EMBL/GenBank/DDBJ whole genome shotgun (WGS) entry which is preliminary data.</text>
</comment>
<name>A0ACC2D2X6_DIPCM</name>
<gene>
    <name evidence="1" type="ORF">O6H91_07G017700</name>
</gene>
<evidence type="ECO:0000313" key="1">
    <source>
        <dbReference type="EMBL" id="KAJ7548575.1"/>
    </source>
</evidence>
<dbReference type="Proteomes" id="UP001162992">
    <property type="component" value="Chromosome 7"/>
</dbReference>
<sequence length="690" mass="76531">MQAFCETYQQTCLLQRAGTSMGCVFYLAMVCLVALSSTFSLVSTQISQPLTCLDPSRVCNAYLHYLLPLNKTLDDVQAFFSVGPKDILNETNPFSSPYPYIQSLFVRVECSCSDFAKQYFATTTYTPTTNATLASIIHGDYQGLAWAANDSVIVNGGMPVKLSLLCGCSSSDWNYLLSDVVTGGDTLALLADRFGSNVSAIQAANNISNDVIYNGEIYYIPINSFDAISNPLLAPTIAPSSPTIGMGLPKDNHHGGVSYEMLVIIIVGTSMILVGFLVIYILAKMLVSVRKVLQNGKRNEPNEMQKVNMREMHSKLNMEKKDSKSMSKRLLHRIASTSNMNNNTESLRHSSLSADMITNVVSVEKPIIFTYEEICVATEDFRETNMIGQGAYSSVFRGNLQDQEVAIKRMKATKSKEFLAELKVLSRVHHTNLVELIGYATSEEELFLVYEYAENGALSKHLHNPRAKGYTPFTWNARVQIALDTSRGLEYLHDHANAHYIHRDVKTSNILLDSFFRAKVADFGLAKLVQQIDDGEILITRVVGTFGYLAPEYRRDGQATAKSDVYAFGVVLFELITGQQAISKNTMDAETPRERRSIISLVLAALNGCSRSKVNILQEMVDQDLEGMYPIEGLYKMATLAKQCVEEDPCLRPDMKQVVFVLSQILFESIEWEATLAGGGQVFSGIFQGR</sequence>